<keyword evidence="3" id="KW-1185">Reference proteome</keyword>
<sequence length="119" mass="13296">MKPQTPPYKIIEAVGLVFIILGLFTCVTFLFHSDYAYFGPAMIGLGICLMCGGRYMYYRLYSKLENSYDRHVDDVEAPVSSEEQQQRTSINSQNVSVAYSTNGGYAASQQDVREGSNVI</sequence>
<proteinExistence type="predicted"/>
<organism evidence="2 3">
    <name type="scientific">Clytia hemisphaerica</name>
    <dbReference type="NCBI Taxonomy" id="252671"/>
    <lineage>
        <taxon>Eukaryota</taxon>
        <taxon>Metazoa</taxon>
        <taxon>Cnidaria</taxon>
        <taxon>Hydrozoa</taxon>
        <taxon>Hydroidolina</taxon>
        <taxon>Leptothecata</taxon>
        <taxon>Obeliida</taxon>
        <taxon>Clytiidae</taxon>
        <taxon>Clytia</taxon>
    </lineage>
</organism>
<protein>
    <submittedName>
        <fullName evidence="2">Uncharacterized protein</fullName>
    </submittedName>
</protein>
<evidence type="ECO:0000256" key="1">
    <source>
        <dbReference type="SAM" id="Phobius"/>
    </source>
</evidence>
<dbReference type="AlphaFoldDB" id="A0A7M5V8G7"/>
<keyword evidence="1" id="KW-0472">Membrane</keyword>
<evidence type="ECO:0000313" key="2">
    <source>
        <dbReference type="EnsemblMetazoa" id="CLYHEMP007847.1"/>
    </source>
</evidence>
<evidence type="ECO:0000313" key="3">
    <source>
        <dbReference type="Proteomes" id="UP000594262"/>
    </source>
</evidence>
<dbReference type="EnsemblMetazoa" id="CLYHEMT007847.1">
    <property type="protein sequence ID" value="CLYHEMP007847.1"/>
    <property type="gene ID" value="CLYHEMG007847"/>
</dbReference>
<keyword evidence="1" id="KW-0812">Transmembrane</keyword>
<keyword evidence="1" id="KW-1133">Transmembrane helix</keyword>
<feature type="transmembrane region" description="Helical" evidence="1">
    <location>
        <begin position="12"/>
        <end position="31"/>
    </location>
</feature>
<accession>A0A7M5V8G7</accession>
<feature type="transmembrane region" description="Helical" evidence="1">
    <location>
        <begin position="37"/>
        <end position="57"/>
    </location>
</feature>
<dbReference type="Proteomes" id="UP000594262">
    <property type="component" value="Unplaced"/>
</dbReference>
<name>A0A7M5V8G7_9CNID</name>
<reference evidence="2" key="1">
    <citation type="submission" date="2021-01" db="UniProtKB">
        <authorList>
            <consortium name="EnsemblMetazoa"/>
        </authorList>
    </citation>
    <scope>IDENTIFICATION</scope>
</reference>